<sequence>MNVNANFKKNLSESLYLIRGVAIALVVIGHVIGYNRDYGMRQIYNSDLSPLGWLCDLINTFHMPIFFIASGVAFAAFSNKNTTFKKFVTSKFEKLIIPLICWAPIYFVFQSLSKGKQFNFLDIIKATVFPYEIFWFLHALIFATLLSFICFKYFKSNLVYFSVSILLFILGFGYWNLFYAFGVFIASYLDKIRLYLEKLPFLIFFIFICGITTMVLTKYFIAVSNIENSRIINGPIAFLSMYAVTNSREKILLPKQLEHLRHAIATSFVSLGVASMIIYLFHGYFTRGTIIFITKFLGLPNPILYFTVVSFMGILGPIILYKFLLSKSKIFMYSIGGVK</sequence>
<evidence type="ECO:0000256" key="1">
    <source>
        <dbReference type="SAM" id="Phobius"/>
    </source>
</evidence>
<keyword evidence="1" id="KW-0472">Membrane</keyword>
<dbReference type="RefSeq" id="WP_039752277.1">
    <property type="nucleotide sequence ID" value="NZ_JTCM02000043.1"/>
</dbReference>
<gene>
    <name evidence="3" type="ORF">PI95_018545</name>
</gene>
<keyword evidence="1" id="KW-1133">Transmembrane helix</keyword>
<comment type="caution">
    <text evidence="3">The sequence shown here is derived from an EMBL/GenBank/DDBJ whole genome shotgun (WGS) entry which is preliminary data.</text>
</comment>
<keyword evidence="1" id="KW-0812">Transmembrane</keyword>
<feature type="transmembrane region" description="Helical" evidence="1">
    <location>
        <begin position="263"/>
        <end position="282"/>
    </location>
</feature>
<feature type="transmembrane region" description="Helical" evidence="1">
    <location>
        <begin position="302"/>
        <end position="324"/>
    </location>
</feature>
<feature type="transmembrane region" description="Helical" evidence="1">
    <location>
        <begin position="95"/>
        <end position="113"/>
    </location>
</feature>
<organism evidence="3 4">
    <name type="scientific">Hassallia byssoidea VB512170</name>
    <dbReference type="NCBI Taxonomy" id="1304833"/>
    <lineage>
        <taxon>Bacteria</taxon>
        <taxon>Bacillati</taxon>
        <taxon>Cyanobacteriota</taxon>
        <taxon>Cyanophyceae</taxon>
        <taxon>Nostocales</taxon>
        <taxon>Tolypothrichaceae</taxon>
        <taxon>Hassallia</taxon>
    </lineage>
</organism>
<dbReference type="EMBL" id="JTCM02000043">
    <property type="protein sequence ID" value="NEU74503.1"/>
    <property type="molecule type" value="Genomic_DNA"/>
</dbReference>
<evidence type="ECO:0000313" key="4">
    <source>
        <dbReference type="Proteomes" id="UP000031549"/>
    </source>
</evidence>
<feature type="transmembrane region" description="Helical" evidence="1">
    <location>
        <begin position="16"/>
        <end position="35"/>
    </location>
</feature>
<reference evidence="3 4" key="1">
    <citation type="journal article" date="2015" name="Genome Announc.">
        <title>Draft Genome Sequence of Cyanobacterium Hassallia byssoidea Strain VB512170, Isolated from Monuments in India.</title>
        <authorList>
            <person name="Singh D."/>
            <person name="Chandrababunaidu M.M."/>
            <person name="Panda A."/>
            <person name="Sen D."/>
            <person name="Bhattacharyya S."/>
            <person name="Adhikary S.P."/>
            <person name="Tripathy S."/>
        </authorList>
    </citation>
    <scope>NUCLEOTIDE SEQUENCE [LARGE SCALE GENOMIC DNA]</scope>
    <source>
        <strain evidence="3 4">VB512170</strain>
    </source>
</reference>
<feature type="transmembrane region" description="Helical" evidence="1">
    <location>
        <begin position="158"/>
        <end position="189"/>
    </location>
</feature>
<keyword evidence="4" id="KW-1185">Reference proteome</keyword>
<feature type="transmembrane region" description="Helical" evidence="1">
    <location>
        <begin position="51"/>
        <end position="74"/>
    </location>
</feature>
<dbReference type="InterPro" id="IPR002656">
    <property type="entry name" value="Acyl_transf_3_dom"/>
</dbReference>
<proteinExistence type="predicted"/>
<dbReference type="AlphaFoldDB" id="A0A846HBS9"/>
<dbReference type="Pfam" id="PF01757">
    <property type="entry name" value="Acyl_transf_3"/>
    <property type="match status" value="1"/>
</dbReference>
<protein>
    <submittedName>
        <fullName evidence="3">Acyltransferase</fullName>
    </submittedName>
</protein>
<feature type="transmembrane region" description="Helical" evidence="1">
    <location>
        <begin position="133"/>
        <end position="151"/>
    </location>
</feature>
<name>A0A846HBS9_9CYAN</name>
<accession>A0A846HBS9</accession>
<evidence type="ECO:0000313" key="3">
    <source>
        <dbReference type="EMBL" id="NEU74503.1"/>
    </source>
</evidence>
<evidence type="ECO:0000259" key="2">
    <source>
        <dbReference type="Pfam" id="PF01757"/>
    </source>
</evidence>
<feature type="domain" description="Acyltransferase 3" evidence="2">
    <location>
        <begin position="15"/>
        <end position="321"/>
    </location>
</feature>
<dbReference type="GO" id="GO:0016747">
    <property type="term" value="F:acyltransferase activity, transferring groups other than amino-acyl groups"/>
    <property type="evidence" value="ECO:0007669"/>
    <property type="project" value="InterPro"/>
</dbReference>
<dbReference type="Proteomes" id="UP000031549">
    <property type="component" value="Unassembled WGS sequence"/>
</dbReference>
<keyword evidence="3" id="KW-0012">Acyltransferase</keyword>
<keyword evidence="3" id="KW-0808">Transferase</keyword>
<feature type="transmembrane region" description="Helical" evidence="1">
    <location>
        <begin position="201"/>
        <end position="221"/>
    </location>
</feature>